<gene>
    <name evidence="4" type="ORF">EIP91_012329</name>
</gene>
<comment type="caution">
    <text evidence="4">The sequence shown here is derived from an EMBL/GenBank/DDBJ whole genome shotgun (WGS) entry which is preliminary data.</text>
</comment>
<keyword evidence="2" id="KW-0547">Nucleotide-binding</keyword>
<sequence length="444" mass="51896">MYQRLPEITHFYNIERPNVERPRAQDENIMRIVFPDRQSMNEDHRKELIISFRVASNDYVKAARSARTWENLLEIYRHPFLLLRVADMRWALGQCVSALELYQELYDAIAHPALKAWIDPVQRVIRGQASQSLHSYKYPPAGKFAIGQTWRSVAIHDRNPPSFNFTPEAIAACRDRWNAMAEDMRAKYLHYHCLQTNFLEGTTNLDYPSTIRLVHAGFSDDTQTITDVNIVGGEIRNTFDALALLRDTEQALQEALDLFMQEDASLDEATLCRLHRTILDTNRVLYQRIRPQDGQPQFRYSHIGVTRLRSRRNVTAHLLHERMSQIQYCPYDSVEEELEEFYPRFNELIRRDDVDPFAAAAWIQHVFVTIHPFEDGNGRLSRILASAPLIRRHLPPLCLQGIHKQPYFRALNRIRELRTSESYRDLINIMYDATLSSLDQVKAM</sequence>
<proteinExistence type="predicted"/>
<evidence type="ECO:0000259" key="3">
    <source>
        <dbReference type="PROSITE" id="PS51459"/>
    </source>
</evidence>
<dbReference type="PROSITE" id="PS51459">
    <property type="entry name" value="FIDO"/>
    <property type="match status" value="1"/>
</dbReference>
<feature type="binding site" evidence="2">
    <location>
        <begin position="375"/>
        <end position="382"/>
    </location>
    <ligand>
        <name>ATP</name>
        <dbReference type="ChEBI" id="CHEBI:30616"/>
    </ligand>
</feature>
<dbReference type="AlphaFoldDB" id="A0A4R0RUM9"/>
<dbReference type="SUPFAM" id="SSF140931">
    <property type="entry name" value="Fic-like"/>
    <property type="match status" value="1"/>
</dbReference>
<dbReference type="InterPro" id="IPR040198">
    <property type="entry name" value="Fido_containing"/>
</dbReference>
<feature type="active site" evidence="1">
    <location>
        <position position="371"/>
    </location>
</feature>
<dbReference type="PANTHER" id="PTHR13504">
    <property type="entry name" value="FIDO DOMAIN-CONTAINING PROTEIN DDB_G0283145"/>
    <property type="match status" value="1"/>
</dbReference>
<keyword evidence="5" id="KW-1185">Reference proteome</keyword>
<organism evidence="4 5">
    <name type="scientific">Steccherinum ochraceum</name>
    <dbReference type="NCBI Taxonomy" id="92696"/>
    <lineage>
        <taxon>Eukaryota</taxon>
        <taxon>Fungi</taxon>
        <taxon>Dikarya</taxon>
        <taxon>Basidiomycota</taxon>
        <taxon>Agaricomycotina</taxon>
        <taxon>Agaricomycetes</taxon>
        <taxon>Polyporales</taxon>
        <taxon>Steccherinaceae</taxon>
        <taxon>Steccherinum</taxon>
    </lineage>
</organism>
<feature type="domain" description="Fido" evidence="3">
    <location>
        <begin position="266"/>
        <end position="432"/>
    </location>
</feature>
<accession>A0A4R0RUM9</accession>
<name>A0A4R0RUM9_9APHY</name>
<reference evidence="4 5" key="1">
    <citation type="submission" date="2018-11" db="EMBL/GenBank/DDBJ databases">
        <title>Genome assembly of Steccherinum ochraceum LE-BIN_3174, the white-rot fungus of the Steccherinaceae family (The Residual Polyporoid clade, Polyporales, Basidiomycota).</title>
        <authorList>
            <person name="Fedorova T.V."/>
            <person name="Glazunova O.A."/>
            <person name="Landesman E.O."/>
            <person name="Moiseenko K.V."/>
            <person name="Psurtseva N.V."/>
            <person name="Savinova O.S."/>
            <person name="Shakhova N.V."/>
            <person name="Tyazhelova T.V."/>
            <person name="Vasina D.V."/>
        </authorList>
    </citation>
    <scope>NUCLEOTIDE SEQUENCE [LARGE SCALE GENOMIC DNA]</scope>
    <source>
        <strain evidence="4 5">LE-BIN_3174</strain>
    </source>
</reference>
<dbReference type="EMBL" id="RWJN01000096">
    <property type="protein sequence ID" value="TCD67468.1"/>
    <property type="molecule type" value="Genomic_DNA"/>
</dbReference>
<evidence type="ECO:0000256" key="2">
    <source>
        <dbReference type="PIRSR" id="PIRSR640198-2"/>
    </source>
</evidence>
<dbReference type="Pfam" id="PF02661">
    <property type="entry name" value="Fic"/>
    <property type="match status" value="1"/>
</dbReference>
<dbReference type="InterPro" id="IPR003812">
    <property type="entry name" value="Fido"/>
</dbReference>
<dbReference type="OrthoDB" id="439046at2759"/>
<evidence type="ECO:0000256" key="1">
    <source>
        <dbReference type="PIRSR" id="PIRSR640198-1"/>
    </source>
</evidence>
<protein>
    <recommendedName>
        <fullName evidence="3">Fido domain-containing protein</fullName>
    </recommendedName>
</protein>
<keyword evidence="2" id="KW-0067">ATP-binding</keyword>
<dbReference type="InterPro" id="IPR036597">
    <property type="entry name" value="Fido-like_dom_sf"/>
</dbReference>
<dbReference type="PANTHER" id="PTHR13504:SF38">
    <property type="entry name" value="FIDO DOMAIN-CONTAINING PROTEIN"/>
    <property type="match status" value="1"/>
</dbReference>
<dbReference type="GO" id="GO:0005524">
    <property type="term" value="F:ATP binding"/>
    <property type="evidence" value="ECO:0007669"/>
    <property type="project" value="UniProtKB-KW"/>
</dbReference>
<evidence type="ECO:0000313" key="5">
    <source>
        <dbReference type="Proteomes" id="UP000292702"/>
    </source>
</evidence>
<evidence type="ECO:0000313" key="4">
    <source>
        <dbReference type="EMBL" id="TCD67468.1"/>
    </source>
</evidence>
<dbReference type="Gene3D" id="1.10.3290.10">
    <property type="entry name" value="Fido-like domain"/>
    <property type="match status" value="1"/>
</dbReference>
<dbReference type="Proteomes" id="UP000292702">
    <property type="component" value="Unassembled WGS sequence"/>
</dbReference>